<gene>
    <name evidence="2" type="ORF">LWI28_000529</name>
</gene>
<dbReference type="GO" id="GO:0000967">
    <property type="term" value="P:rRNA 5'-end processing"/>
    <property type="evidence" value="ECO:0007669"/>
    <property type="project" value="TreeGrafter"/>
</dbReference>
<dbReference type="Proteomes" id="UP001064489">
    <property type="component" value="Chromosome 2"/>
</dbReference>
<organism evidence="2 3">
    <name type="scientific">Acer negundo</name>
    <name type="common">Box elder</name>
    <dbReference type="NCBI Taxonomy" id="4023"/>
    <lineage>
        <taxon>Eukaryota</taxon>
        <taxon>Viridiplantae</taxon>
        <taxon>Streptophyta</taxon>
        <taxon>Embryophyta</taxon>
        <taxon>Tracheophyta</taxon>
        <taxon>Spermatophyta</taxon>
        <taxon>Magnoliopsida</taxon>
        <taxon>eudicotyledons</taxon>
        <taxon>Gunneridae</taxon>
        <taxon>Pentapetalae</taxon>
        <taxon>rosids</taxon>
        <taxon>malvids</taxon>
        <taxon>Sapindales</taxon>
        <taxon>Sapindaceae</taxon>
        <taxon>Hippocastanoideae</taxon>
        <taxon>Acereae</taxon>
        <taxon>Acer</taxon>
    </lineage>
</organism>
<evidence type="ECO:0000256" key="1">
    <source>
        <dbReference type="SAM" id="MobiDB-lite"/>
    </source>
</evidence>
<protein>
    <submittedName>
        <fullName evidence="2">Uncharacterized protein</fullName>
    </submittedName>
</protein>
<dbReference type="InterPro" id="IPR005227">
    <property type="entry name" value="YqgF"/>
</dbReference>
<sequence>MKYMKPMNLFKEWRRNPLNGGRLLGLCIHDKAEHLAVSGPDNEDAVPISAIPIPREEYYMDLMVDKFQTLISEYNLIGFVVEYPYKESDLCRVEEIKKIINDLSKIRNFQSLKYTYWEESIATEDMDFVVEHHVEFILENLKPDLESKSKQIIKDFVVKKFVAARLLQIVERDVLENINASVSTFPQEMPKAEIEEKLQKRREELVDVYMASFVLQGFVDYGRLSSDKDRKGKMAERRLSSNKDRKGKMAERVPVIRLLGV</sequence>
<proteinExistence type="predicted"/>
<reference evidence="2" key="1">
    <citation type="journal article" date="2022" name="Plant J.">
        <title>Strategies of tolerance reflected in two North American maple genomes.</title>
        <authorList>
            <person name="McEvoy S.L."/>
            <person name="Sezen U.U."/>
            <person name="Trouern-Trend A."/>
            <person name="McMahon S.M."/>
            <person name="Schaberg P.G."/>
            <person name="Yang J."/>
            <person name="Wegrzyn J.L."/>
            <person name="Swenson N.G."/>
        </authorList>
    </citation>
    <scope>NUCLEOTIDE SEQUENCE</scope>
    <source>
        <strain evidence="2">91603</strain>
    </source>
</reference>
<evidence type="ECO:0000313" key="2">
    <source>
        <dbReference type="EMBL" id="KAI9159641.1"/>
    </source>
</evidence>
<comment type="caution">
    <text evidence="2">The sequence shown here is derived from an EMBL/GenBank/DDBJ whole genome shotgun (WGS) entry which is preliminary data.</text>
</comment>
<reference evidence="2" key="2">
    <citation type="submission" date="2023-02" db="EMBL/GenBank/DDBJ databases">
        <authorList>
            <person name="Swenson N.G."/>
            <person name="Wegrzyn J.L."/>
            <person name="Mcevoy S.L."/>
        </authorList>
    </citation>
    <scope>NUCLEOTIDE SEQUENCE</scope>
    <source>
        <strain evidence="2">91603</strain>
        <tissue evidence="2">Leaf</tissue>
    </source>
</reference>
<feature type="region of interest" description="Disordered" evidence="1">
    <location>
        <begin position="229"/>
        <end position="248"/>
    </location>
</feature>
<keyword evidence="3" id="KW-1185">Reference proteome</keyword>
<dbReference type="EMBL" id="JAJSOW010000106">
    <property type="protein sequence ID" value="KAI9159641.1"/>
    <property type="molecule type" value="Genomic_DNA"/>
</dbReference>
<dbReference type="PANTHER" id="PTHR33317">
    <property type="entry name" value="POLYNUCLEOTIDYL TRANSFERASE, RIBONUCLEASE H-LIKE SUPERFAMILY PROTEIN"/>
    <property type="match status" value="1"/>
</dbReference>
<accession>A0AAD5NHQ9</accession>
<name>A0AAD5NHQ9_ACENE</name>
<evidence type="ECO:0000313" key="3">
    <source>
        <dbReference type="Proteomes" id="UP001064489"/>
    </source>
</evidence>
<dbReference type="AlphaFoldDB" id="A0AAD5NHQ9"/>
<dbReference type="PANTHER" id="PTHR33317:SF1">
    <property type="entry name" value="POLYNUCLEOTIDYL TRANSFERASE, RIBONUCLEASE H-LIKE SUPERFAMILY PROTEIN"/>
    <property type="match status" value="1"/>
</dbReference>